<dbReference type="InterPro" id="IPR015422">
    <property type="entry name" value="PyrdxlP-dep_Trfase_small"/>
</dbReference>
<dbReference type="InterPro" id="IPR004839">
    <property type="entry name" value="Aminotransferase_I/II_large"/>
</dbReference>
<evidence type="ECO:0000256" key="2">
    <source>
        <dbReference type="ARBA" id="ARBA00012224"/>
    </source>
</evidence>
<dbReference type="InterPro" id="IPR015421">
    <property type="entry name" value="PyrdxlP-dep_Trfase_major"/>
</dbReference>
<feature type="domain" description="Aminotransferase class I/classII large" evidence="6">
    <location>
        <begin position="75"/>
        <end position="384"/>
    </location>
</feature>
<dbReference type="PANTHER" id="PTHR43525:SF1">
    <property type="entry name" value="PROTEIN MALY"/>
    <property type="match status" value="1"/>
</dbReference>
<evidence type="ECO:0000256" key="4">
    <source>
        <dbReference type="ARBA" id="ARBA00023239"/>
    </source>
</evidence>
<evidence type="ECO:0000313" key="7">
    <source>
        <dbReference type="EMBL" id="GAA4889898.1"/>
    </source>
</evidence>
<keyword evidence="8" id="KW-1185">Reference proteome</keyword>
<evidence type="ECO:0000256" key="1">
    <source>
        <dbReference type="ARBA" id="ARBA00001933"/>
    </source>
</evidence>
<comment type="similarity">
    <text evidence="5">Belongs to the class-II pyridoxal-phosphate-dependent aminotransferase family. MalY/PatB cystathionine beta-lyase subfamily.</text>
</comment>
<keyword evidence="3" id="KW-0663">Pyridoxal phosphate</keyword>
<organism evidence="7 8">
    <name type="scientific">Ferrimonas pelagia</name>
    <dbReference type="NCBI Taxonomy" id="1177826"/>
    <lineage>
        <taxon>Bacteria</taxon>
        <taxon>Pseudomonadati</taxon>
        <taxon>Pseudomonadota</taxon>
        <taxon>Gammaproteobacteria</taxon>
        <taxon>Alteromonadales</taxon>
        <taxon>Ferrimonadaceae</taxon>
        <taxon>Ferrimonas</taxon>
    </lineage>
</organism>
<dbReference type="InterPro" id="IPR015424">
    <property type="entry name" value="PyrdxlP-dep_Trfase"/>
</dbReference>
<evidence type="ECO:0000256" key="3">
    <source>
        <dbReference type="ARBA" id="ARBA00022898"/>
    </source>
</evidence>
<dbReference type="SUPFAM" id="SSF53383">
    <property type="entry name" value="PLP-dependent transferases"/>
    <property type="match status" value="1"/>
</dbReference>
<dbReference type="EMBL" id="BAABJZ010000081">
    <property type="protein sequence ID" value="GAA4889898.1"/>
    <property type="molecule type" value="Genomic_DNA"/>
</dbReference>
<reference evidence="8" key="1">
    <citation type="journal article" date="2019" name="Int. J. Syst. Evol. Microbiol.">
        <title>The Global Catalogue of Microorganisms (GCM) 10K type strain sequencing project: providing services to taxonomists for standard genome sequencing and annotation.</title>
        <authorList>
            <consortium name="The Broad Institute Genomics Platform"/>
            <consortium name="The Broad Institute Genome Sequencing Center for Infectious Disease"/>
            <person name="Wu L."/>
            <person name="Ma J."/>
        </authorList>
    </citation>
    <scope>NUCLEOTIDE SEQUENCE [LARGE SCALE GENOMIC DNA]</scope>
    <source>
        <strain evidence="8">JCM 18401</strain>
    </source>
</reference>
<sequence length="402" mass="45175">MSVFDRETQVKPAQNNRFIKHDTKMLDFIYGTEKVQPFWVADMDFAVAQPITDELHRLVERGVYAYEFNSQGVYRALSHWYQHRHQLTLQADNFVMVPGVLSGLSLVLRELTETGDGVLIQTPAYHQFDKLIRAAGRTVVTNPLSRVDAEYQLDLADMERKIIEQNVKALLLCNPHNPTGRVWRRDELEAVVALAQKHDVWLVSDEVHSDIIYGDHRFTSVMALGYEKSIALLGSPAKTFGMHSISNGYIYTGHEAMLARFKSVVDGQYLGHGNAFTTFATIAAYEKGEEWLEDLLAYLDSTVSWIADFVAKQLPGVRMFKPEGTYQIWFDLSGLDLSDDALKALLIDAGVGLTPGGWFGQDFAEPGKSPNQYQRMNIATPRANIVAAFERLAAAVEARRIG</sequence>
<evidence type="ECO:0000313" key="8">
    <source>
        <dbReference type="Proteomes" id="UP001499988"/>
    </source>
</evidence>
<dbReference type="EC" id="4.4.1.13" evidence="2"/>
<comment type="cofactor">
    <cofactor evidence="1">
        <name>pyridoxal 5'-phosphate</name>
        <dbReference type="ChEBI" id="CHEBI:597326"/>
    </cofactor>
</comment>
<dbReference type="PANTHER" id="PTHR43525">
    <property type="entry name" value="PROTEIN MALY"/>
    <property type="match status" value="1"/>
</dbReference>
<dbReference type="CDD" id="cd00609">
    <property type="entry name" value="AAT_like"/>
    <property type="match status" value="1"/>
</dbReference>
<keyword evidence="7" id="KW-0808">Transferase</keyword>
<gene>
    <name evidence="7" type="ORF">GCM10023333_23950</name>
</gene>
<keyword evidence="7" id="KW-0032">Aminotransferase</keyword>
<keyword evidence="4" id="KW-0456">Lyase</keyword>
<comment type="caution">
    <text evidence="7">The sequence shown here is derived from an EMBL/GenBank/DDBJ whole genome shotgun (WGS) entry which is preliminary data.</text>
</comment>
<dbReference type="InterPro" id="IPR051798">
    <property type="entry name" value="Class-II_PLP-Dep_Aminotrans"/>
</dbReference>
<dbReference type="GO" id="GO:0008483">
    <property type="term" value="F:transaminase activity"/>
    <property type="evidence" value="ECO:0007669"/>
    <property type="project" value="UniProtKB-KW"/>
</dbReference>
<evidence type="ECO:0000259" key="6">
    <source>
        <dbReference type="Pfam" id="PF00155"/>
    </source>
</evidence>
<accession>A0ABP9EYG0</accession>
<dbReference type="PRINTS" id="PR00753">
    <property type="entry name" value="ACCSYNTHASE"/>
</dbReference>
<dbReference type="Gene3D" id="3.40.640.10">
    <property type="entry name" value="Type I PLP-dependent aspartate aminotransferase-like (Major domain)"/>
    <property type="match status" value="1"/>
</dbReference>
<dbReference type="Proteomes" id="UP001499988">
    <property type="component" value="Unassembled WGS sequence"/>
</dbReference>
<protein>
    <recommendedName>
        <fullName evidence="2">cysteine-S-conjugate beta-lyase</fullName>
        <ecNumber evidence="2">4.4.1.13</ecNumber>
    </recommendedName>
</protein>
<name>A0ABP9EYG0_9GAMM</name>
<dbReference type="Gene3D" id="3.90.1150.10">
    <property type="entry name" value="Aspartate Aminotransferase, domain 1"/>
    <property type="match status" value="1"/>
</dbReference>
<dbReference type="Pfam" id="PF00155">
    <property type="entry name" value="Aminotran_1_2"/>
    <property type="match status" value="1"/>
</dbReference>
<evidence type="ECO:0000256" key="5">
    <source>
        <dbReference type="ARBA" id="ARBA00037974"/>
    </source>
</evidence>
<proteinExistence type="inferred from homology"/>
<dbReference type="RefSeq" id="WP_345335633.1">
    <property type="nucleotide sequence ID" value="NZ_BAABJZ010000081.1"/>
</dbReference>